<feature type="compositionally biased region" description="Low complexity" evidence="1">
    <location>
        <begin position="178"/>
        <end position="191"/>
    </location>
</feature>
<dbReference type="Pfam" id="PF08208">
    <property type="entry name" value="RNA_polI_A34"/>
    <property type="match status" value="1"/>
</dbReference>
<feature type="compositionally biased region" description="Basic and acidic residues" evidence="1">
    <location>
        <begin position="495"/>
        <end position="508"/>
    </location>
</feature>
<feature type="region of interest" description="Disordered" evidence="1">
    <location>
        <begin position="350"/>
        <end position="508"/>
    </location>
</feature>
<feature type="compositionally biased region" description="Basic and acidic residues" evidence="1">
    <location>
        <begin position="426"/>
        <end position="436"/>
    </location>
</feature>
<evidence type="ECO:0000313" key="2">
    <source>
        <dbReference type="EMBL" id="EME77648.1"/>
    </source>
</evidence>
<feature type="compositionally biased region" description="Basic and acidic residues" evidence="1">
    <location>
        <begin position="470"/>
        <end position="488"/>
    </location>
</feature>
<gene>
    <name evidence="2" type="ORF">MYCFIDRAFT_200117</name>
</gene>
<evidence type="ECO:0000256" key="1">
    <source>
        <dbReference type="SAM" id="MobiDB-lite"/>
    </source>
</evidence>
<dbReference type="GeneID" id="19335846"/>
<feature type="compositionally biased region" description="Basic and acidic residues" evidence="1">
    <location>
        <begin position="44"/>
        <end position="62"/>
    </location>
</feature>
<feature type="compositionally biased region" description="Pro residues" evidence="1">
    <location>
        <begin position="71"/>
        <end position="80"/>
    </location>
</feature>
<accession>M3AKF9</accession>
<dbReference type="InterPro" id="IPR013240">
    <property type="entry name" value="DNA-dir_RNA_pol1_su_RPA34"/>
</dbReference>
<protein>
    <submittedName>
        <fullName evidence="2">Uncharacterized protein</fullName>
    </submittedName>
</protein>
<feature type="compositionally biased region" description="Acidic residues" evidence="1">
    <location>
        <begin position="151"/>
        <end position="165"/>
    </location>
</feature>
<dbReference type="Proteomes" id="UP000016932">
    <property type="component" value="Unassembled WGS sequence"/>
</dbReference>
<feature type="compositionally biased region" description="Acidic residues" evidence="1">
    <location>
        <begin position="201"/>
        <end position="215"/>
    </location>
</feature>
<dbReference type="AlphaFoldDB" id="M3AKF9"/>
<dbReference type="GO" id="GO:0006360">
    <property type="term" value="P:transcription by RNA polymerase I"/>
    <property type="evidence" value="ECO:0007669"/>
    <property type="project" value="InterPro"/>
</dbReference>
<name>M3AKF9_PSEFD</name>
<dbReference type="eggNOG" id="ENOG502SSMF">
    <property type="taxonomic scope" value="Eukaryota"/>
</dbReference>
<dbReference type="PANTHER" id="PTHR28155:SF1">
    <property type="entry name" value="DNA-DIRECTED RNA POLYMERASE I SUBUNIT RPA34.5-DOMAIN-CONTAINING PROTEIN"/>
    <property type="match status" value="1"/>
</dbReference>
<dbReference type="VEuPathDB" id="FungiDB:MYCFIDRAFT_200117"/>
<keyword evidence="3" id="KW-1185">Reference proteome</keyword>
<feature type="compositionally biased region" description="Basic and acidic residues" evidence="1">
    <location>
        <begin position="404"/>
        <end position="414"/>
    </location>
</feature>
<evidence type="ECO:0000313" key="3">
    <source>
        <dbReference type="Proteomes" id="UP000016932"/>
    </source>
</evidence>
<sequence>MGKEKAQKVTKKKDEGKKSKKAAKSASKESALSAQRVVESESEQEAKVAKAEKKTKKSEAKSPKKTKAAAAPPPPPPKAPTPSESSDEEETDSDEEMPDAPIVPRKPESIPPKINGIKRKAENESSLRESTKLEAKRVKTAAAQEDAKDSSDEEETDSESSEEVEAERVSTIAPKPPAATAKAKLTKPATPVQAEDKDSDSSDESSDEQETDSEEENKRDEGNAAAHKPGAAMARTEAVPVKPYKPPPGYSASSIAKSMLPAGPMTGKQVWTITTPSNVPITSIKELALDSTHTGLPVLEHNGTSYILSEDRGVESDTAVIPTAHGYDPAPQRIAMKLVLQRKVDLPNLSAKRADTSTGSKAAANIARPAVSTARPQPKGMRMRYKPPGFGAGDPGLGSDTDEEASRPSKKDKSLQFPKALGAHGASDKPDAETPKVKKSNKKKEKIEDVDMVNGHEPAPPSELRLSKSVSKESVERASSKDGLSKEERRKRREEKRAKKEARIKSTT</sequence>
<feature type="compositionally biased region" description="Basic and acidic residues" evidence="1">
    <location>
        <begin position="119"/>
        <end position="137"/>
    </location>
</feature>
<feature type="region of interest" description="Disordered" evidence="1">
    <location>
        <begin position="1"/>
        <end position="245"/>
    </location>
</feature>
<dbReference type="HOGENOM" id="CLU_549836_0_0_1"/>
<dbReference type="InterPro" id="IPR053263">
    <property type="entry name" value="Euk_RPA34_RNAP_subunit"/>
</dbReference>
<feature type="compositionally biased region" description="Low complexity" evidence="1">
    <location>
        <begin position="24"/>
        <end position="34"/>
    </location>
</feature>
<dbReference type="KEGG" id="pfj:MYCFIDRAFT_200117"/>
<dbReference type="OrthoDB" id="76224at2759"/>
<dbReference type="Gene3D" id="6.20.250.70">
    <property type="match status" value="1"/>
</dbReference>
<dbReference type="PANTHER" id="PTHR28155">
    <property type="entry name" value="ACR243WP"/>
    <property type="match status" value="1"/>
</dbReference>
<reference evidence="2 3" key="1">
    <citation type="journal article" date="2012" name="PLoS Pathog.">
        <title>Diverse lifestyles and strategies of plant pathogenesis encoded in the genomes of eighteen Dothideomycetes fungi.</title>
        <authorList>
            <person name="Ohm R.A."/>
            <person name="Feau N."/>
            <person name="Henrissat B."/>
            <person name="Schoch C.L."/>
            <person name="Horwitz B.A."/>
            <person name="Barry K.W."/>
            <person name="Condon B.J."/>
            <person name="Copeland A.C."/>
            <person name="Dhillon B."/>
            <person name="Glaser F."/>
            <person name="Hesse C.N."/>
            <person name="Kosti I."/>
            <person name="LaButti K."/>
            <person name="Lindquist E.A."/>
            <person name="Lucas S."/>
            <person name="Salamov A.A."/>
            <person name="Bradshaw R.E."/>
            <person name="Ciuffetti L."/>
            <person name="Hamelin R.C."/>
            <person name="Kema G.H.J."/>
            <person name="Lawrence C."/>
            <person name="Scott J.A."/>
            <person name="Spatafora J.W."/>
            <person name="Turgeon B.G."/>
            <person name="de Wit P.J.G.M."/>
            <person name="Zhong S."/>
            <person name="Goodwin S.B."/>
            <person name="Grigoriev I.V."/>
        </authorList>
    </citation>
    <scope>NUCLEOTIDE SEQUENCE [LARGE SCALE GENOMIC DNA]</scope>
    <source>
        <strain evidence="2 3">CIRAD86</strain>
    </source>
</reference>
<dbReference type="EMBL" id="KB446564">
    <property type="protein sequence ID" value="EME77648.1"/>
    <property type="molecule type" value="Genomic_DNA"/>
</dbReference>
<feature type="compositionally biased region" description="Basic and acidic residues" evidence="1">
    <location>
        <begin position="1"/>
        <end position="17"/>
    </location>
</feature>
<proteinExistence type="predicted"/>
<organism evidence="2 3">
    <name type="scientific">Pseudocercospora fijiensis (strain CIRAD86)</name>
    <name type="common">Black leaf streak disease fungus</name>
    <name type="synonym">Mycosphaerella fijiensis</name>
    <dbReference type="NCBI Taxonomy" id="383855"/>
    <lineage>
        <taxon>Eukaryota</taxon>
        <taxon>Fungi</taxon>
        <taxon>Dikarya</taxon>
        <taxon>Ascomycota</taxon>
        <taxon>Pezizomycotina</taxon>
        <taxon>Dothideomycetes</taxon>
        <taxon>Dothideomycetidae</taxon>
        <taxon>Mycosphaerellales</taxon>
        <taxon>Mycosphaerellaceae</taxon>
        <taxon>Pseudocercospora</taxon>
    </lineage>
</organism>
<dbReference type="RefSeq" id="XP_007931446.1">
    <property type="nucleotide sequence ID" value="XM_007933255.1"/>
</dbReference>
<feature type="compositionally biased region" description="Acidic residues" evidence="1">
    <location>
        <begin position="85"/>
        <end position="98"/>
    </location>
</feature>
<dbReference type="STRING" id="383855.M3AKF9"/>